<evidence type="ECO:0008006" key="2">
    <source>
        <dbReference type="Google" id="ProtNLM"/>
    </source>
</evidence>
<dbReference type="EMBL" id="UINC01120149">
    <property type="protein sequence ID" value="SVC94454.1"/>
    <property type="molecule type" value="Genomic_DNA"/>
</dbReference>
<evidence type="ECO:0000313" key="1">
    <source>
        <dbReference type="EMBL" id="SVC94454.1"/>
    </source>
</evidence>
<sequence>MKKWSIPNLGPVVQVAYAVENIEDATNFWSELFGIGPFFIKEHIPLENVRVNGVNSTFDHSSAYTQWGSIMLELICEHTERLVERSNQKEETVPSVHHYAVFVADLEKASKNLEEMGFGEILYAETSSGFPFAMHDARKVFGHFIEIYEPNEELTGFYRMVEESSLKE</sequence>
<dbReference type="AlphaFoldDB" id="A0A382R9R7"/>
<protein>
    <recommendedName>
        <fullName evidence="2">VOC domain-containing protein</fullName>
    </recommendedName>
</protein>
<dbReference type="Pfam" id="PF13669">
    <property type="entry name" value="Glyoxalase_4"/>
    <property type="match status" value="1"/>
</dbReference>
<dbReference type="SUPFAM" id="SSF54593">
    <property type="entry name" value="Glyoxalase/Bleomycin resistance protein/Dihydroxybiphenyl dioxygenase"/>
    <property type="match status" value="1"/>
</dbReference>
<organism evidence="1">
    <name type="scientific">marine metagenome</name>
    <dbReference type="NCBI Taxonomy" id="408172"/>
    <lineage>
        <taxon>unclassified sequences</taxon>
        <taxon>metagenomes</taxon>
        <taxon>ecological metagenomes</taxon>
    </lineage>
</organism>
<dbReference type="Gene3D" id="3.10.180.10">
    <property type="entry name" value="2,3-Dihydroxybiphenyl 1,2-Dioxygenase, domain 1"/>
    <property type="match status" value="1"/>
</dbReference>
<proteinExistence type="predicted"/>
<name>A0A382R9R7_9ZZZZ</name>
<accession>A0A382R9R7</accession>
<reference evidence="1" key="1">
    <citation type="submission" date="2018-05" db="EMBL/GenBank/DDBJ databases">
        <authorList>
            <person name="Lanie J.A."/>
            <person name="Ng W.-L."/>
            <person name="Kazmierczak K.M."/>
            <person name="Andrzejewski T.M."/>
            <person name="Davidsen T.M."/>
            <person name="Wayne K.J."/>
            <person name="Tettelin H."/>
            <person name="Glass J.I."/>
            <person name="Rusch D."/>
            <person name="Podicherti R."/>
            <person name="Tsui H.-C.T."/>
            <person name="Winkler M.E."/>
        </authorList>
    </citation>
    <scope>NUCLEOTIDE SEQUENCE</scope>
</reference>
<gene>
    <name evidence="1" type="ORF">METZ01_LOCUS347308</name>
</gene>
<dbReference type="InterPro" id="IPR029068">
    <property type="entry name" value="Glyas_Bleomycin-R_OHBP_Dase"/>
</dbReference>